<dbReference type="InterPro" id="IPR036597">
    <property type="entry name" value="Fido-like_dom_sf"/>
</dbReference>
<dbReference type="RefSeq" id="WP_084281988.1">
    <property type="nucleotide sequence ID" value="NZ_FWXJ01000001.1"/>
</dbReference>
<dbReference type="NCBIfam" id="TIGR01550">
    <property type="entry name" value="DOC_P1"/>
    <property type="match status" value="1"/>
</dbReference>
<reference evidence="2 3" key="1">
    <citation type="submission" date="2017-04" db="EMBL/GenBank/DDBJ databases">
        <authorList>
            <person name="Afonso C.L."/>
            <person name="Miller P.J."/>
            <person name="Scott M.A."/>
            <person name="Spackman E."/>
            <person name="Goraichik I."/>
            <person name="Dimitrov K.M."/>
            <person name="Suarez D.L."/>
            <person name="Swayne D.E."/>
        </authorList>
    </citation>
    <scope>NUCLEOTIDE SEQUENCE [LARGE SCALE GENOMIC DNA]</scope>
    <source>
        <strain evidence="2 3">VK13</strain>
    </source>
</reference>
<name>A0A1W1Y2L4_9BURK</name>
<dbReference type="PROSITE" id="PS51459">
    <property type="entry name" value="FIDO"/>
    <property type="match status" value="1"/>
</dbReference>
<keyword evidence="3" id="KW-1185">Reference proteome</keyword>
<dbReference type="InterPro" id="IPR003812">
    <property type="entry name" value="Fido"/>
</dbReference>
<dbReference type="Gene3D" id="1.20.120.1870">
    <property type="entry name" value="Fic/DOC protein, Fido domain"/>
    <property type="match status" value="1"/>
</dbReference>
<dbReference type="SUPFAM" id="SSF140931">
    <property type="entry name" value="Fic-like"/>
    <property type="match status" value="1"/>
</dbReference>
<accession>A0A1W1Y2L4</accession>
<dbReference type="PANTHER" id="PTHR39426:SF1">
    <property type="entry name" value="HOMOLOGY TO DEATH-ON-CURING PROTEIN OF PHAGE P1"/>
    <property type="match status" value="1"/>
</dbReference>
<dbReference type="EMBL" id="FWXJ01000001">
    <property type="protein sequence ID" value="SMC30460.1"/>
    <property type="molecule type" value="Genomic_DNA"/>
</dbReference>
<dbReference type="InterPro" id="IPR053737">
    <property type="entry name" value="Type_II_TA_Toxin"/>
</dbReference>
<dbReference type="Pfam" id="PF02661">
    <property type="entry name" value="Fic"/>
    <property type="match status" value="1"/>
</dbReference>
<dbReference type="STRING" id="1938817.SAMN06296008_101193"/>
<dbReference type="PANTHER" id="PTHR39426">
    <property type="entry name" value="HOMOLOGY TO DEATH-ON-CURING PROTEIN OF PHAGE P1"/>
    <property type="match status" value="1"/>
</dbReference>
<evidence type="ECO:0000259" key="1">
    <source>
        <dbReference type="PROSITE" id="PS51459"/>
    </source>
</evidence>
<gene>
    <name evidence="2" type="ORF">SAMN06296008_101193</name>
</gene>
<dbReference type="AlphaFoldDB" id="A0A1W1Y2L4"/>
<dbReference type="InterPro" id="IPR006440">
    <property type="entry name" value="Doc"/>
</dbReference>
<feature type="domain" description="Fido" evidence="1">
    <location>
        <begin position="6"/>
        <end position="122"/>
    </location>
</feature>
<organism evidence="2 3">
    <name type="scientific">Polynucleobacter kasalickyi</name>
    <dbReference type="NCBI Taxonomy" id="1938817"/>
    <lineage>
        <taxon>Bacteria</taxon>
        <taxon>Pseudomonadati</taxon>
        <taxon>Pseudomonadota</taxon>
        <taxon>Betaproteobacteria</taxon>
        <taxon>Burkholderiales</taxon>
        <taxon>Burkholderiaceae</taxon>
        <taxon>Polynucleobacter</taxon>
    </lineage>
</organism>
<dbReference type="GO" id="GO:0016301">
    <property type="term" value="F:kinase activity"/>
    <property type="evidence" value="ECO:0007669"/>
    <property type="project" value="InterPro"/>
</dbReference>
<dbReference type="Proteomes" id="UP000192708">
    <property type="component" value="Unassembled WGS sequence"/>
</dbReference>
<proteinExistence type="predicted"/>
<protein>
    <submittedName>
        <fullName evidence="2">Death on curing protein</fullName>
    </submittedName>
</protein>
<evidence type="ECO:0000313" key="3">
    <source>
        <dbReference type="Proteomes" id="UP000192708"/>
    </source>
</evidence>
<evidence type="ECO:0000313" key="2">
    <source>
        <dbReference type="EMBL" id="SMC30460.1"/>
    </source>
</evidence>
<dbReference type="OrthoDB" id="9802752at2"/>
<sequence length="124" mass="13812">MHFHLLDESDLVEIHDSVIGSHELQGLAVDKSLSGVLARLQNRINYGLMNDVFQYAACAGIFIAKAHCFNDANKRTAAAVVHLILLTHNYSPNFDNNDLGKWIVLVVNDALDEGQFAEFLRQTC</sequence>